<comment type="caution">
    <text evidence="1">The sequence shown here is derived from an EMBL/GenBank/DDBJ whole genome shotgun (WGS) entry which is preliminary data.</text>
</comment>
<accession>A0ACA9LAS4</accession>
<gene>
    <name evidence="1" type="ORF">SPELUC_LOCUS3667</name>
</gene>
<reference evidence="1" key="1">
    <citation type="submission" date="2021-06" db="EMBL/GenBank/DDBJ databases">
        <authorList>
            <person name="Kallberg Y."/>
            <person name="Tangrot J."/>
            <person name="Rosling A."/>
        </authorList>
    </citation>
    <scope>NUCLEOTIDE SEQUENCE</scope>
    <source>
        <strain evidence="1">28 12/20/2015</strain>
    </source>
</reference>
<evidence type="ECO:0000313" key="2">
    <source>
        <dbReference type="Proteomes" id="UP000789366"/>
    </source>
</evidence>
<proteinExistence type="predicted"/>
<dbReference type="Proteomes" id="UP000789366">
    <property type="component" value="Unassembled WGS sequence"/>
</dbReference>
<sequence>IDHPILLCKILEKTDNQYQLEYKFSIINVCYSSGKLEALRTTTYVELSKISSNQISIREAARFQSLKIILVVTLV</sequence>
<feature type="non-terminal residue" evidence="1">
    <location>
        <position position="1"/>
    </location>
</feature>
<name>A0ACA9LAS4_9GLOM</name>
<evidence type="ECO:0000313" key="1">
    <source>
        <dbReference type="EMBL" id="CAG8515262.1"/>
    </source>
</evidence>
<organism evidence="1 2">
    <name type="scientific">Cetraspora pellucida</name>
    <dbReference type="NCBI Taxonomy" id="1433469"/>
    <lineage>
        <taxon>Eukaryota</taxon>
        <taxon>Fungi</taxon>
        <taxon>Fungi incertae sedis</taxon>
        <taxon>Mucoromycota</taxon>
        <taxon>Glomeromycotina</taxon>
        <taxon>Glomeromycetes</taxon>
        <taxon>Diversisporales</taxon>
        <taxon>Gigasporaceae</taxon>
        <taxon>Cetraspora</taxon>
    </lineage>
</organism>
<dbReference type="EMBL" id="CAJVPW010002906">
    <property type="protein sequence ID" value="CAG8515262.1"/>
    <property type="molecule type" value="Genomic_DNA"/>
</dbReference>
<keyword evidence="2" id="KW-1185">Reference proteome</keyword>
<protein>
    <submittedName>
        <fullName evidence="1">2441_t:CDS:1</fullName>
    </submittedName>
</protein>